<dbReference type="EMBL" id="BSRX01000022">
    <property type="protein sequence ID" value="GLW55897.1"/>
    <property type="molecule type" value="Genomic_DNA"/>
</dbReference>
<feature type="compositionally biased region" description="Basic residues" evidence="1">
    <location>
        <begin position="599"/>
        <end position="612"/>
    </location>
</feature>
<sequence>MGHSGEWMLNPPTYPQARANFPQSGAIRSKLSAMTADDRTTTPVPNPGHLPVRLRGPADMAEMLPYLLGFFPDDSIVAVGLQGSALDQGGVIRIDIPEDPACWERTAEEAARLLVELSEQRDRRPVQVLLYLCRDPADGARASEDGPAVLARLRPLAAALARAFRDEQVAVKESLCVSAGRWWSFLCTEADCCPPGGTPVRAAHQPSPLAVAATFAGLAPRGSRKAIVAGLAPVGPPGSEVQRRALEDAGPPFIRELAGPGGRVAAVERTAGLLAEAMAEFRAGARELDSTRTARLLIGMQDKLGRDRAAEYAEPDELAAAQRLWRFLIQRCVDPFGHLAAPPMTLLAWTSWLAGDSATARIVLARALELEPDYTLARLLYESLNCGIAPEALLRVVRRERTARLRDGQPPHLAELPPGAPPEAPAAPAGTGDGATVTDDTAPRQSDRASSRREPVPGPGGPPAGPRPGGTGEIRPGTETKSEPGTGTETKSEPGTGTETKSEPGTGTETKSEPGTGTGTKSEPGPVPSAAPGPVPGSAPFPDSGPDSGPVPDGGEAGDERPTSPTGPADGPSAGPACRAERGRGTHPRRVVPAGVRVRQVRPHRSRHTIGD</sequence>
<feature type="compositionally biased region" description="Low complexity" evidence="1">
    <location>
        <begin position="426"/>
        <end position="440"/>
    </location>
</feature>
<dbReference type="Pfam" id="PF13830">
    <property type="entry name" value="DUF4192"/>
    <property type="match status" value="1"/>
</dbReference>
<evidence type="ECO:0008006" key="4">
    <source>
        <dbReference type="Google" id="ProtNLM"/>
    </source>
</evidence>
<protein>
    <recommendedName>
        <fullName evidence="4">DUF4192 domain-containing protein</fullName>
    </recommendedName>
</protein>
<feature type="compositionally biased region" description="Basic and acidic residues" evidence="1">
    <location>
        <begin position="441"/>
        <end position="455"/>
    </location>
</feature>
<evidence type="ECO:0000313" key="3">
    <source>
        <dbReference type="Proteomes" id="UP001165143"/>
    </source>
</evidence>
<comment type="caution">
    <text evidence="2">The sequence shown here is derived from an EMBL/GenBank/DDBJ whole genome shotgun (WGS) entry which is preliminary data.</text>
</comment>
<dbReference type="Proteomes" id="UP001165143">
    <property type="component" value="Unassembled WGS sequence"/>
</dbReference>
<accession>A0A9W6PJD3</accession>
<proteinExistence type="predicted"/>
<dbReference type="InterPro" id="IPR025447">
    <property type="entry name" value="DUF4192"/>
</dbReference>
<feature type="compositionally biased region" description="Polar residues" evidence="1">
    <location>
        <begin position="483"/>
        <end position="521"/>
    </location>
</feature>
<evidence type="ECO:0000256" key="1">
    <source>
        <dbReference type="SAM" id="MobiDB-lite"/>
    </source>
</evidence>
<feature type="compositionally biased region" description="Pro residues" evidence="1">
    <location>
        <begin position="525"/>
        <end position="539"/>
    </location>
</feature>
<gene>
    <name evidence="2" type="ORF">Kpho01_39080</name>
</gene>
<feature type="compositionally biased region" description="Pro residues" evidence="1">
    <location>
        <begin position="456"/>
        <end position="466"/>
    </location>
</feature>
<name>A0A9W6PJD3_9ACTN</name>
<dbReference type="AlphaFoldDB" id="A0A9W6PJD3"/>
<reference evidence="2" key="1">
    <citation type="submission" date="2023-02" db="EMBL/GenBank/DDBJ databases">
        <title>Kitasatospora phosalacinea NBRC 14362.</title>
        <authorList>
            <person name="Ichikawa N."/>
            <person name="Sato H."/>
            <person name="Tonouchi N."/>
        </authorList>
    </citation>
    <scope>NUCLEOTIDE SEQUENCE</scope>
    <source>
        <strain evidence="2">NBRC 14362</strain>
    </source>
</reference>
<evidence type="ECO:0000313" key="2">
    <source>
        <dbReference type="EMBL" id="GLW55897.1"/>
    </source>
</evidence>
<feature type="compositionally biased region" description="Low complexity" evidence="1">
    <location>
        <begin position="540"/>
        <end position="554"/>
    </location>
</feature>
<feature type="region of interest" description="Disordered" evidence="1">
    <location>
        <begin position="404"/>
        <end position="612"/>
    </location>
</feature>
<organism evidence="2 3">
    <name type="scientific">Kitasatospora phosalacinea</name>
    <dbReference type="NCBI Taxonomy" id="2065"/>
    <lineage>
        <taxon>Bacteria</taxon>
        <taxon>Bacillati</taxon>
        <taxon>Actinomycetota</taxon>
        <taxon>Actinomycetes</taxon>
        <taxon>Kitasatosporales</taxon>
        <taxon>Streptomycetaceae</taxon>
        <taxon>Kitasatospora</taxon>
    </lineage>
</organism>